<dbReference type="CDD" id="cd01045">
    <property type="entry name" value="Ferritin_like_AB"/>
    <property type="match status" value="1"/>
</dbReference>
<dbReference type="STRING" id="459349.CLOAM1369"/>
<dbReference type="InterPro" id="IPR003251">
    <property type="entry name" value="Rr_diiron-bd_dom"/>
</dbReference>
<organism evidence="3 4">
    <name type="scientific">Cloacimonas acidaminovorans (strain Evry)</name>
    <dbReference type="NCBI Taxonomy" id="459349"/>
    <lineage>
        <taxon>Bacteria</taxon>
        <taxon>Pseudomonadati</taxon>
        <taxon>Candidatus Cloacimonadota</taxon>
        <taxon>Candidatus Cloacimonadia</taxon>
        <taxon>Candidatus Cloacimonadales</taxon>
        <taxon>Candidatus Cloacimonadaceae</taxon>
        <taxon>Candidatus Cloacimonas</taxon>
    </lineage>
</organism>
<keyword evidence="4" id="KW-1185">Reference proteome</keyword>
<dbReference type="PANTHER" id="PTHR33531:SF7">
    <property type="entry name" value="HYPOTHETICAL MEMBRANE PROTEIN, CONSERVED"/>
    <property type="match status" value="1"/>
</dbReference>
<name>B0VJ22_CLOAI</name>
<gene>
    <name evidence="3" type="ordered locus">CLOAM1369</name>
</gene>
<proteinExistence type="predicted"/>
<feature type="domain" description="Rubrerythrin diiron-binding" evidence="2">
    <location>
        <begin position="12"/>
        <end position="146"/>
    </location>
</feature>
<dbReference type="PANTHER" id="PTHR33531">
    <property type="entry name" value="RUBRERYTHRIN SUBFAMILY"/>
    <property type="match status" value="1"/>
</dbReference>
<accession>B0VJ22</accession>
<evidence type="ECO:0000313" key="4">
    <source>
        <dbReference type="Proteomes" id="UP000002019"/>
    </source>
</evidence>
<dbReference type="Proteomes" id="UP000002019">
    <property type="component" value="Chromosome"/>
</dbReference>
<dbReference type="GO" id="GO:0016491">
    <property type="term" value="F:oxidoreductase activity"/>
    <property type="evidence" value="ECO:0007669"/>
    <property type="project" value="InterPro"/>
</dbReference>
<dbReference type="eggNOG" id="COG1633">
    <property type="taxonomic scope" value="Bacteria"/>
</dbReference>
<feature type="coiled-coil region" evidence="1">
    <location>
        <begin position="33"/>
        <end position="64"/>
    </location>
</feature>
<sequence length="154" mass="18484">MRTEMQRKDFEEILDFAIAREREAIKFYQNLQNQAQFQDQKEMLKELEAMEQNHITIIEKLRQTGVKDEDIHKTPNLKISEYITADPETLDLSYQNILIKGMKREETSFLLYSEMSVKFPDPEISTLFRHLAADEAQHKKYFENLYDEWMRKGN</sequence>
<dbReference type="SUPFAM" id="SSF47240">
    <property type="entry name" value="Ferritin-like"/>
    <property type="match status" value="1"/>
</dbReference>
<dbReference type="HOGENOM" id="CLU_119858_2_0_0"/>
<evidence type="ECO:0000313" key="3">
    <source>
        <dbReference type="EMBL" id="CAO81223.1"/>
    </source>
</evidence>
<protein>
    <recommendedName>
        <fullName evidence="2">Rubrerythrin diiron-binding domain-containing protein</fullName>
    </recommendedName>
</protein>
<dbReference type="InterPro" id="IPR009078">
    <property type="entry name" value="Ferritin-like_SF"/>
</dbReference>
<keyword evidence="1" id="KW-0175">Coiled coil</keyword>
<dbReference type="EMBL" id="CU466930">
    <property type="protein sequence ID" value="CAO81223.1"/>
    <property type="molecule type" value="Genomic_DNA"/>
</dbReference>
<reference evidence="3 4" key="1">
    <citation type="journal article" date="2008" name="J. Bacteriol.">
        <title>'Candidatus Cloacamonas acidaminovorans': genome sequence reconstruction provides a first glimpse of a new bacterial division.</title>
        <authorList>
            <person name="Pelletier E."/>
            <person name="Kreimeyer A."/>
            <person name="Bocs S."/>
            <person name="Rouy Z."/>
            <person name="Gyapay G."/>
            <person name="Chouari R."/>
            <person name="Riviere D."/>
            <person name="Ganesan A."/>
            <person name="Daegelen P."/>
            <person name="Sghir A."/>
            <person name="Cohen G.N."/>
            <person name="Medigue C."/>
            <person name="Weissenbach J."/>
            <person name="Le Paslier D."/>
        </authorList>
    </citation>
    <scope>NUCLEOTIDE SEQUENCE [LARGE SCALE GENOMIC DNA]</scope>
    <source>
        <strain evidence="4">Evry</strain>
    </source>
</reference>
<dbReference type="KEGG" id="caci:CLOAM1369"/>
<evidence type="ECO:0000256" key="1">
    <source>
        <dbReference type="SAM" id="Coils"/>
    </source>
</evidence>
<evidence type="ECO:0000259" key="2">
    <source>
        <dbReference type="Pfam" id="PF02915"/>
    </source>
</evidence>
<dbReference type="Pfam" id="PF02915">
    <property type="entry name" value="Rubrerythrin"/>
    <property type="match status" value="1"/>
</dbReference>
<dbReference type="GO" id="GO:0046872">
    <property type="term" value="F:metal ion binding"/>
    <property type="evidence" value="ECO:0007669"/>
    <property type="project" value="InterPro"/>
</dbReference>
<dbReference type="InterPro" id="IPR012347">
    <property type="entry name" value="Ferritin-like"/>
</dbReference>
<dbReference type="Gene3D" id="1.20.1260.10">
    <property type="match status" value="1"/>
</dbReference>
<dbReference type="AlphaFoldDB" id="B0VJ22"/>